<dbReference type="CDD" id="cd05483">
    <property type="entry name" value="retropepsin_like_bacteria"/>
    <property type="match status" value="1"/>
</dbReference>
<dbReference type="InterPro" id="IPR011969">
    <property type="entry name" value="Clan_AA_Asp_peptidase_C"/>
</dbReference>
<keyword evidence="2" id="KW-0645">Protease</keyword>
<keyword evidence="1" id="KW-0472">Membrane</keyword>
<protein>
    <submittedName>
        <fullName evidence="2">TIGR02281 family clan AA aspartic protease</fullName>
        <ecNumber evidence="2">3.4.23.-</ecNumber>
    </submittedName>
</protein>
<dbReference type="Proteomes" id="UP000294662">
    <property type="component" value="Unassembled WGS sequence"/>
</dbReference>
<dbReference type="EC" id="3.4.23.-" evidence="2"/>
<evidence type="ECO:0000313" key="2">
    <source>
        <dbReference type="EMBL" id="TDE35247.1"/>
    </source>
</evidence>
<keyword evidence="1" id="KW-0812">Transmembrane</keyword>
<proteinExistence type="predicted"/>
<feature type="transmembrane region" description="Helical" evidence="1">
    <location>
        <begin position="6"/>
        <end position="26"/>
    </location>
</feature>
<evidence type="ECO:0000313" key="3">
    <source>
        <dbReference type="Proteomes" id="UP000294662"/>
    </source>
</evidence>
<keyword evidence="2" id="KW-0378">Hydrolase</keyword>
<organism evidence="2 3">
    <name type="scientific">Antarcticimicrobium sediminis</name>
    <dbReference type="NCBI Taxonomy" id="2546227"/>
    <lineage>
        <taxon>Bacteria</taxon>
        <taxon>Pseudomonadati</taxon>
        <taxon>Pseudomonadota</taxon>
        <taxon>Alphaproteobacteria</taxon>
        <taxon>Rhodobacterales</taxon>
        <taxon>Paracoccaceae</taxon>
        <taxon>Antarcticimicrobium</taxon>
    </lineage>
</organism>
<dbReference type="GO" id="GO:0006508">
    <property type="term" value="P:proteolysis"/>
    <property type="evidence" value="ECO:0007669"/>
    <property type="project" value="UniProtKB-KW"/>
</dbReference>
<dbReference type="SUPFAM" id="SSF50630">
    <property type="entry name" value="Acid proteases"/>
    <property type="match status" value="1"/>
</dbReference>
<evidence type="ECO:0000256" key="1">
    <source>
        <dbReference type="SAM" id="Phobius"/>
    </source>
</evidence>
<keyword evidence="3" id="KW-1185">Reference proteome</keyword>
<dbReference type="InterPro" id="IPR034122">
    <property type="entry name" value="Retropepsin-like_bacterial"/>
</dbReference>
<dbReference type="NCBIfam" id="TIGR02281">
    <property type="entry name" value="clan_AA_DTGA"/>
    <property type="match status" value="1"/>
</dbReference>
<dbReference type="PROSITE" id="PS00141">
    <property type="entry name" value="ASP_PROTEASE"/>
    <property type="match status" value="1"/>
</dbReference>
<keyword evidence="1" id="KW-1133">Transmembrane helix</keyword>
<dbReference type="EMBL" id="SMFP01000014">
    <property type="protein sequence ID" value="TDE35247.1"/>
    <property type="molecule type" value="Genomic_DNA"/>
</dbReference>
<reference evidence="2 3" key="1">
    <citation type="submission" date="2019-03" db="EMBL/GenBank/DDBJ databases">
        <authorList>
            <person name="Zhang S."/>
        </authorList>
    </citation>
    <scope>NUCLEOTIDE SEQUENCE [LARGE SCALE GENOMIC DNA]</scope>
    <source>
        <strain evidence="2 3">S4J41</strain>
    </source>
</reference>
<dbReference type="InterPro" id="IPR001969">
    <property type="entry name" value="Aspartic_peptidase_AS"/>
</dbReference>
<dbReference type="OrthoDB" id="7595324at2"/>
<dbReference type="Gene3D" id="2.40.70.10">
    <property type="entry name" value="Acid Proteases"/>
    <property type="match status" value="1"/>
</dbReference>
<sequence>MSSWDLGSLVYLGLLGSVLIVWMIVSNRQTLGRTLQQAMGWVLIFLAVIAVVGLWDDIRRTAMPGRAAVATEGRIEATRAPDGHFYLTLLVNDAPVNFMVDTGASAVVLSTKDARKAGIDITDLAYTGRANTANGMVRTAAVQLKRIGLGPVTDRNIRAWVHQGEMDQSLLGMSYLERWGRIEITGRTLVLER</sequence>
<feature type="transmembrane region" description="Helical" evidence="1">
    <location>
        <begin position="38"/>
        <end position="55"/>
    </location>
</feature>
<name>A0A4R5ELB6_9RHOB</name>
<dbReference type="AlphaFoldDB" id="A0A4R5ELB6"/>
<dbReference type="Pfam" id="PF13975">
    <property type="entry name" value="gag-asp_proteas"/>
    <property type="match status" value="1"/>
</dbReference>
<dbReference type="InterPro" id="IPR021109">
    <property type="entry name" value="Peptidase_aspartic_dom_sf"/>
</dbReference>
<comment type="caution">
    <text evidence="2">The sequence shown here is derived from an EMBL/GenBank/DDBJ whole genome shotgun (WGS) entry which is preliminary data.</text>
</comment>
<accession>A0A4R5ELB6</accession>
<gene>
    <name evidence="2" type="ORF">E1B25_17735</name>
</gene>
<dbReference type="RefSeq" id="WP_132830934.1">
    <property type="nucleotide sequence ID" value="NZ_SMFP01000014.1"/>
</dbReference>
<dbReference type="GO" id="GO:0004190">
    <property type="term" value="F:aspartic-type endopeptidase activity"/>
    <property type="evidence" value="ECO:0007669"/>
    <property type="project" value="InterPro"/>
</dbReference>